<dbReference type="EMBL" id="PQXF01000033">
    <property type="protein sequence ID" value="PXF58712.1"/>
    <property type="molecule type" value="Genomic_DNA"/>
</dbReference>
<evidence type="ECO:0000313" key="1">
    <source>
        <dbReference type="EMBL" id="PXF58712.1"/>
    </source>
</evidence>
<comment type="caution">
    <text evidence="1">The sequence shown here is derived from an EMBL/GenBank/DDBJ whole genome shotgun (WGS) entry which is preliminary data.</text>
</comment>
<accession>A0AC61L053</accession>
<dbReference type="Proteomes" id="UP000248329">
    <property type="component" value="Unassembled WGS sequence"/>
</dbReference>
<reference evidence="1" key="1">
    <citation type="submission" date="2018-01" db="EMBL/GenBank/DDBJ databases">
        <authorList>
            <person name="Krukenberg V."/>
        </authorList>
    </citation>
    <scope>NUCLEOTIDE SEQUENCE</scope>
    <source>
        <strain evidence="1">E20ANME2</strain>
    </source>
</reference>
<name>A0AC61L053_9EURY</name>
<proteinExistence type="predicted"/>
<evidence type="ECO:0000313" key="2">
    <source>
        <dbReference type="Proteomes" id="UP000248329"/>
    </source>
</evidence>
<gene>
    <name evidence="1" type="ORF">C4B59_12845</name>
</gene>
<organism evidence="1 2">
    <name type="scientific">Candidatus Methanogaster sp</name>
    <dbReference type="NCBI Taxonomy" id="3386292"/>
    <lineage>
        <taxon>Archaea</taxon>
        <taxon>Methanobacteriati</taxon>
        <taxon>Methanobacteriota</taxon>
        <taxon>Stenosarchaea group</taxon>
        <taxon>Methanomicrobia</taxon>
        <taxon>Methanosarcinales</taxon>
        <taxon>ANME-2 cluster</taxon>
        <taxon>Candidatus Methanogasteraceae</taxon>
        <taxon>Candidatus Methanogaster</taxon>
    </lineage>
</organism>
<protein>
    <submittedName>
        <fullName evidence="1">Nucleotide sugar dehydrogenase</fullName>
    </submittedName>
</protein>
<sequence length="451" mass="48183">MKIYGQPEKSIRQAVASGGVTIAVYGLGKMGLPLAAVFADAGARVIGADIDKGIVATINQGICHVTGEPGLSELVKRNVGEGRLSATSDLVHAAEEADVMVILVPTLLDRNNNPDMSIVRSVCADIAKGLGPGDFVIQESTVPPRTTRDTILPILEVSGHRIGDFGVAHCPERTASGRAIIDITGAYPKIVGGVDGASTETARALYLTINKKGVIPVSDATAAESVKVFEGLYRDVNIALANELAMVCDELGIDSREIFDAANTQPYSHIHAPGCGVGGHCIPVYPYFVINTVEASTDMLKLARRINDGMPAYTVDLLEGTLQEIEVGISGARVLLLGVTYRGDVNETRFSPAIDVINELKRRGAEVFAYDPVLGDDVQRFGTIPSNLGSGDGIGEIDAILIASDHAEFKEIDWDILGRRMRHKVVVDGRNIFDPEELRLRGYLYQAVGRP</sequence>